<dbReference type="Pfam" id="PF18199">
    <property type="entry name" value="Dynein_C"/>
    <property type="match status" value="1"/>
</dbReference>
<dbReference type="FunFam" id="3.40.50.300:FF:002141">
    <property type="entry name" value="Dynein heavy chain"/>
    <property type="match status" value="1"/>
</dbReference>
<sequence>MSISSKELIALRRAHLEQKAKESAKEKEAAKEKTPEPTSAAAPPTPSWLRETANERNMPTDASGTKTKSINRTVPLSRNTQPKVYAPDIFIRGEIPKEELLSRKRERYNHYGTIEDLLEERGVVLSDAAASTGVYHTLLPLEAFDDTTFEEYTPQDWMTYLKGDDTAGIPCHFLPTNNSSQWEKGFVTQYNETNHTFTVQPTQSKEAIQLSRIFICFEAENPANFADRFAAAYCRRMAAEQHIKYNLYVECIPPDEYQTIDSTVLEKIKLMAFSTPKLVEGENNLDFQALLSEIRADYSRTMNQDLLRHTAPNISLSGHLSEDLTAADVVQERPARTYGVEPQPEGRFATILQAFHAQTVLESDPILLQLMREVKTANTKLSSRPVFLYSKQIAPYVPMTLLAFDDAQSLAVRESVQYMRDKWANGIYETVKAALESRSSREEVHLQIYVAENYTGTKTQKYLTAINVEMEECLQHVLKSSVETFTRFIEDACNYKVEIESMKKATVSVDEFPASRAPFGSDARVTSAFLGISTPVPFIKLALNEVSSMVDADGRVKVRDETEKDPNSISFQYSSSADVVVAAITTLIRKCIQNHSDVRCIDRKFFEFLYEPTTEFIHTISPESPFVQSCFSRLEAALARVGNILESYRALFKEYNEIADLDPTEYIEAFKERGPRAKAAETEVQKYLRLQSEILERIPEEINLGFVLVDLSDMRKRLSSKCGNLTQRILDVMAQRALTKEEEVHEKFCEISETLGRAVNTPEEVVDTKDYIKTIPEKVFDLQLMISEAREIHDVLDLFKRPLSDEEFDKKWNAISWPSQLDDAINVRVMELEEAKRNLVTTMNRTQEQFDGEVVQLQQTVEHYAQHCSLARLAETAADVKKVLQQIQYLRDQANTFNAHEVLFNLEKTDYSAVHQLSTDFEPYASLWLTVDSWQQFMEECKTAVFKDIDAEDWEQRVGESHRVISKCARNPRLTPELIQIAESVREQIEAFRPMLPVVKSLRTQGMKDRHWDQLSKELGKEVNPLTTLHSLDDVTRLQLDKNSATLIKVAEIASREYQIEVSLHNMNAVWEDLRLKVKLYKETGCYILAKDVIDDAQEKLDDQTLTTQSLSFSPFKKLFETEITNWEESLKLVQDVLDEWIQCQKSWLYLEPIFQSEDIARQLPQEYKRFTQVNKNWKFLTNKAHEIDLVMKFCKETEKCLELLKENNELLEVVEKGLNQYLENKRASFARFYFLSDDELLAILSEARDPQKIQPQFRKLFENIAKLEMVAPENEMLGMYSQMGEYIPFTQSVFPRKYVENWLTEVESAMKVSIRSQLEKGVKDFAVMDRETFILNTPGQVVIAVSQIMWTYECETALKEHGSLAPYAPKAEENLMQLVKTVRKPLSNLQRMNLSGLITIEVHARDIVEQLAKDKVDSVFSFEWISQLRSYWENNDCYSRQVEAQFRYGGEYLGNTTRLVITPLTDRIYLTLTGAMHMFLGGAPAGPAGTGKTETVKDLAKAVAKQCVVFNCQEGMTFASMGKFFKGLAQAGAWACFDEFNRIDVEVLSVVAQQVSSLQEAARSRQYRIPFEGTEIVVDPSYSVFITMNPGYAGRTELPDNLKVLFRPVACMVPDYAMIAEIRLFSFGYADSRKLAQKMVATFRLSSEQLSSQDHYDFGMRAVNTVISAAGLMKRENPNEAEDTLLLRALRDSNAPKFLDEDLLLFDGIISDLFPGLQLTPADYGQFVEVIRETAIEMKLQPTEMFVKKCVELYEMSVLRHGQMTVGPTMGGKTSATRVLQAAMTRMRTEFNNEKFAEVKTYSLNPKAITMSQLYGGFDEATGEWKEGLVGELFRLAARDATDAKHWVVFDGPVDALWIESMNTVLDENKKLCLISGEIIAMTPFMNCWFEVEDLAVASPATVSRAGMIYMHPDNCVGVSSFVKSWQMHQLPPAMEPYKEELEQLCNQLFPSLIQFVQNQVTEYCPSVWPNLIASCFKIFMCFMEPFTPTRTYDVPQDRLDLLREVHLHILVFSIVWSFGATGDRNSRAKFDKFLRDELRLRGVNIDLPVIGCLLDYEYVPEERAWVSWTERLPPFNEKVTAANMSDIIVPTPDVLRYKYMNNLLLSKSFHTLCCGPTGTGKSVILNQLLMSEMTSEFTPIFFTFSARTSANQTQDLIFSKLEVRRRASPQIWGAPLNKKFIVKIDDMNMPMKEQYGAQPPIEILRQFMDYGGWYDRKTREFFNIVDVIFVGAMGPPGGGRNHISNRFLRHFNQLAFPEIDDDSMKRIFTSILDSYFADFSEDVRSRVNSVVAASIEVFNTVSKELRPTPARPHYLFNLRDLSKVIGGLLSSTAKTVTTPSELARLWMHEEQRTFSDRLVNEDDRKWFHNLILKQATKQLKVTNEEVAPVEGNDLILFTDFMGGRTEQKTYTEATDFKALVQVLERGMEEYNTQSMSSKLNLVMFSDAVQHVCRIARVISKPNGHVLLLGVGGSGRQSLSRLAAHLTDLELKQVEISKGYGLNAWRDDLKTMLTHVAYKNKSVLFLFTDTQIVLESMLEDVNNLLNSGEVPNLFLGQEFDDLINSMKPTCIAESIPLDKVSVFGRFVRACRTNLHISLCMSPLGEVFRNRLRQFPSLVSCCTIDWFSSWPDQALRSVANNFFVESSMLNGEEQLKACTEMCVDIHTSVEAISKRFLQEANRHNYVTPTSFLELLRTFKYLIEKKTSENDQTKNRLVNGLSKLKETEESIAGLQQSLAESQPVLLEKNEAIKVLVAEMEVQTKSAEVTKEEAEKEQAAVAAKQAECAEIEHEAEEQLSEALPELDRALESLKNLKSSQITEVAGYKAPTPGVIMTMQGICILFQIKPVLKAANPMEEKKPDYWTTAREQLLNNPNQLLQKLINFDKEHIPEKLIQAVQPLVSSEDFTPKKIAGASQACAAMCQWTHAMVRFHEVNKKVEPLRERLAVAQEANQEAQDKLQKAQERLEEVAKLLQEMQTKKENAEREMKELDENVKRTELKLERAAMLIDGLAGEKKNWIKTVEELTDNAKYIVGDMLAAAGQIAYCGPFTASYRKDLLALWMKKLDERSLLHSENLSVFSTLKDPVQVQQWTLNGLPMDALSVENALILTEARRWPLMIDPQTQANKWIKQTYKDSIEVLKPSQRDLIKRIEYCIRAGRPVLLENVSEELDASLNPLLGRETFTQGGTEMIRISENAIPWNDKFKFFMTTKLPNPHYIPEVMVRVTLLNFFITPQGLEDQLLGVVVGQERKELELKRADLIQKNATMKADLANIQKTILRKLEEVKGDVLDDVELIAYLNESKEKTAEIVAKVAEAEEAEVEINATREQYRPVAKHSACLYFCCSTLSNVDPMYQYSLQWFVQLFLVGIDQAPRSDELEERLRHLNEYFTYSFYQNVSRSLFEKHKLMFSFFLCIRILQQEGLVDEGEFRFLLQGPSLVQKSDGNPDSSWVSASTWDEINYLSTTFSCFSGFAEHFKAEIGKYKEMFMSSNAHRQPFPSPFGEQLTQFQKMLFLRTLRPDKLMEAVQDYVSEKMGEKFIRPPPFDLLTSYKDANAMTPLIFILSQGADPYEDWKKFAETQHMSKKLYDISLGQGQGPRAERMLQEATENGAWVLLQNCHLATSWMPSLERIVESMSSAVHPNFRLWLTSMPSPHFPVSVLQNGVKMTNEPPKGMQANVTRSLLSYSNDYLETCKKSTEFKKLFFSFTFFHALIQERRKFGPLGWNISYEYTSGDLNCCVDQLKMFLDKYDDVPYKVIRELSGNIHYGGRVTDDWDRRTLNTILEGFVCPDVMKDGYCFTSLDTYQSIPATKQQGYLEYVAQWPMNTHPETFGLHENADIACARAETFDTLSGIVLLQGEASSSSANAKSADETVTEIATTIKGKIMEPFDIDKFKHRYPTKYEDSMNTVLVQEAIRFNKLVAAIHQSLENLPLAIKGEVVMSKELEDVHRSLFTNQVPAQWVSKAYPSLKTLASWVDDLRLRLDMVQTWYNEGHPKTYWISGFFFPQAFLTGILQNFARRKQISIDTISYDFDWTNKSPSEVTAQPEEGCYIHGMYIEGARIDSETLRLAESKPKVLYEPTPMLWLRPVIDRKKPKEGVYDCPLYKTVQRAGTLSTTGHSTNYVLTIEIPTTEDPKHWVKRGVASVCALTN</sequence>
<evidence type="ECO:0000256" key="16">
    <source>
        <dbReference type="SAM" id="Coils"/>
    </source>
</evidence>
<dbReference type="FunFam" id="3.40.50.300:FF:001145">
    <property type="entry name" value="Putative dynein heavy chain"/>
    <property type="match status" value="1"/>
</dbReference>
<feature type="coiled-coil region" evidence="16">
    <location>
        <begin position="3299"/>
        <end position="3329"/>
    </location>
</feature>
<proteinExistence type="inferred from homology"/>
<dbReference type="FunFam" id="1.10.8.1220:FF:000001">
    <property type="entry name" value="Dynein axonemal heavy chain 5"/>
    <property type="match status" value="1"/>
</dbReference>
<dbReference type="FunFam" id="1.20.140.100:FF:000004">
    <property type="entry name" value="Dynein axonemal heavy chain 6"/>
    <property type="match status" value="1"/>
</dbReference>
<keyword evidence="12" id="KW-0969">Cilium</keyword>
<evidence type="ECO:0000259" key="20">
    <source>
        <dbReference type="Pfam" id="PF12774"/>
    </source>
</evidence>
<dbReference type="FunFam" id="3.40.50.300:FF:000362">
    <property type="entry name" value="Dynein, axonemal, heavy chain 6"/>
    <property type="match status" value="1"/>
</dbReference>
<dbReference type="GO" id="GO:0051959">
    <property type="term" value="F:dynein light intermediate chain binding"/>
    <property type="evidence" value="ECO:0007669"/>
    <property type="project" value="InterPro"/>
</dbReference>
<evidence type="ECO:0000256" key="4">
    <source>
        <dbReference type="ARBA" id="ARBA00022490"/>
    </source>
</evidence>
<evidence type="ECO:0000256" key="7">
    <source>
        <dbReference type="ARBA" id="ARBA00022741"/>
    </source>
</evidence>
<dbReference type="Gene3D" id="1.10.8.710">
    <property type="match status" value="1"/>
</dbReference>
<feature type="domain" description="Dynein heavy chain AAA 5 extension" evidence="24">
    <location>
        <begin position="1943"/>
        <end position="2072"/>
    </location>
</feature>
<evidence type="ECO:0000256" key="14">
    <source>
        <dbReference type="ARBA" id="ARBA00023212"/>
    </source>
</evidence>
<dbReference type="InterPro" id="IPR035699">
    <property type="entry name" value="AAA_6"/>
</dbReference>
<accession>A0A7G2C5Y4</accession>
<feature type="compositionally biased region" description="Basic and acidic residues" evidence="17">
    <location>
        <begin position="14"/>
        <end position="35"/>
    </location>
</feature>
<evidence type="ECO:0000256" key="11">
    <source>
        <dbReference type="ARBA" id="ARBA00023054"/>
    </source>
</evidence>
<dbReference type="Gene3D" id="1.10.472.130">
    <property type="match status" value="1"/>
</dbReference>
<feature type="domain" description="Dynein heavy chain AAA module D4" evidence="22">
    <location>
        <begin position="2441"/>
        <end position="2701"/>
    </location>
</feature>
<feature type="domain" description="Dynein heavy chain hydrolytic ATP-binding dynein motor region" evidence="20">
    <location>
        <begin position="1449"/>
        <end position="1775"/>
    </location>
</feature>
<name>A0A7G2C5Y4_9TRYP</name>
<dbReference type="InterPro" id="IPR027417">
    <property type="entry name" value="P-loop_NTPase"/>
</dbReference>
<feature type="domain" description="Dynein heavy chain C-terminal" evidence="27">
    <location>
        <begin position="3844"/>
        <end position="4147"/>
    </location>
</feature>
<keyword evidence="8" id="KW-0067">ATP-binding</keyword>
<evidence type="ECO:0000259" key="23">
    <source>
        <dbReference type="Pfam" id="PF12781"/>
    </source>
</evidence>
<dbReference type="InterPro" id="IPR043157">
    <property type="entry name" value="Dynein_AAA1S"/>
</dbReference>
<evidence type="ECO:0000313" key="29">
    <source>
        <dbReference type="Proteomes" id="UP000515908"/>
    </source>
</evidence>
<dbReference type="Gene3D" id="1.20.1270.280">
    <property type="match status" value="1"/>
</dbReference>
<evidence type="ECO:0000259" key="19">
    <source>
        <dbReference type="Pfam" id="PF08393"/>
    </source>
</evidence>
<dbReference type="InterPro" id="IPR024743">
    <property type="entry name" value="Dynein_HC_stalk"/>
</dbReference>
<dbReference type="Pfam" id="PF18198">
    <property type="entry name" value="AAA_lid_11"/>
    <property type="match status" value="1"/>
</dbReference>
<feature type="domain" description="Dynein heavy chain AAA lid" evidence="26">
    <location>
        <begin position="3699"/>
        <end position="3837"/>
    </location>
</feature>
<evidence type="ECO:0000256" key="9">
    <source>
        <dbReference type="ARBA" id="ARBA00022846"/>
    </source>
</evidence>
<dbReference type="Pfam" id="PF12781">
    <property type="entry name" value="AAA_9"/>
    <property type="match status" value="1"/>
</dbReference>
<keyword evidence="13" id="KW-0505">Motor protein</keyword>
<evidence type="ECO:0000313" key="28">
    <source>
        <dbReference type="EMBL" id="CAD2214183.1"/>
    </source>
</evidence>
<dbReference type="Pfam" id="PF12777">
    <property type="entry name" value="MT"/>
    <property type="match status" value="1"/>
</dbReference>
<dbReference type="InterPro" id="IPR041466">
    <property type="entry name" value="Dynein_AAA5_ext"/>
</dbReference>
<dbReference type="InterPro" id="IPR043160">
    <property type="entry name" value="Dynein_C_barrel"/>
</dbReference>
<dbReference type="GO" id="GO:0060294">
    <property type="term" value="P:cilium movement involved in cell motility"/>
    <property type="evidence" value="ECO:0007669"/>
    <property type="project" value="UniProtKB-ARBA"/>
</dbReference>
<keyword evidence="9" id="KW-0282">Flagellum</keyword>
<protein>
    <recommendedName>
        <fullName evidence="30">Dynein heavy chain</fullName>
    </recommendedName>
</protein>
<dbReference type="PANTHER" id="PTHR22878">
    <property type="entry name" value="DYNEIN HEAVY CHAIN 6, AXONEMAL-LIKE-RELATED"/>
    <property type="match status" value="1"/>
</dbReference>
<dbReference type="Pfam" id="PF12780">
    <property type="entry name" value="AAA_8"/>
    <property type="match status" value="1"/>
</dbReference>
<dbReference type="Gene3D" id="1.10.8.720">
    <property type="entry name" value="Region D6 of dynein motor"/>
    <property type="match status" value="1"/>
</dbReference>
<dbReference type="EMBL" id="LR877147">
    <property type="protein sequence ID" value="CAD2214183.1"/>
    <property type="molecule type" value="Genomic_DNA"/>
</dbReference>
<dbReference type="FunFam" id="1.10.8.710:FF:000004">
    <property type="entry name" value="Dynein axonemal heavy chain 6"/>
    <property type="match status" value="1"/>
</dbReference>
<dbReference type="VEuPathDB" id="TriTrypDB:ADEAN_000162700"/>
<evidence type="ECO:0000259" key="25">
    <source>
        <dbReference type="Pfam" id="PF17857"/>
    </source>
</evidence>
<evidence type="ECO:0008006" key="30">
    <source>
        <dbReference type="Google" id="ProtNLM"/>
    </source>
</evidence>
<gene>
    <name evidence="28" type="ORF">ADEAN_000162700</name>
</gene>
<dbReference type="InterPro" id="IPR041589">
    <property type="entry name" value="DNAH3_AAA_lid_1"/>
</dbReference>
<evidence type="ECO:0000256" key="6">
    <source>
        <dbReference type="ARBA" id="ARBA00022737"/>
    </source>
</evidence>
<evidence type="ECO:0000256" key="15">
    <source>
        <dbReference type="ARBA" id="ARBA00023273"/>
    </source>
</evidence>
<dbReference type="FunFam" id="1.20.920.30:FF:000009">
    <property type="entry name" value="Dynein heavy chain 9"/>
    <property type="match status" value="1"/>
</dbReference>
<dbReference type="FunFam" id="1.20.1270.280:FF:000001">
    <property type="entry name" value="dynein heavy chain 7, axonemal"/>
    <property type="match status" value="1"/>
</dbReference>
<dbReference type="PANTHER" id="PTHR22878:SF73">
    <property type="entry name" value="DYNEIN AXONEMAL HEAVY CHAIN 1"/>
    <property type="match status" value="1"/>
</dbReference>
<dbReference type="Gene3D" id="3.40.50.300">
    <property type="entry name" value="P-loop containing nucleotide triphosphate hydrolases"/>
    <property type="match status" value="5"/>
</dbReference>
<feature type="domain" description="Dynein heavy chain ATP-binding dynein motor region" evidence="23">
    <location>
        <begin position="3089"/>
        <end position="3309"/>
    </location>
</feature>
<feature type="domain" description="Dynein heavy chain coiled coil stalk" evidence="21">
    <location>
        <begin position="2715"/>
        <end position="3059"/>
    </location>
</feature>
<keyword evidence="6" id="KW-0677">Repeat</keyword>
<reference evidence="28 29" key="1">
    <citation type="submission" date="2020-08" db="EMBL/GenBank/DDBJ databases">
        <authorList>
            <person name="Newling K."/>
            <person name="Davey J."/>
            <person name="Forrester S."/>
        </authorList>
    </citation>
    <scope>NUCLEOTIDE SEQUENCE [LARGE SCALE GENOMIC DNA]</scope>
    <source>
        <strain evidence="29">Crithidia deanei Carvalho (ATCC PRA-265)</strain>
    </source>
</reference>
<keyword evidence="7" id="KW-0547">Nucleotide-binding</keyword>
<dbReference type="GO" id="GO:0045505">
    <property type="term" value="F:dynein intermediate chain binding"/>
    <property type="evidence" value="ECO:0007669"/>
    <property type="project" value="InterPro"/>
</dbReference>
<evidence type="ECO:0000259" key="22">
    <source>
        <dbReference type="Pfam" id="PF12780"/>
    </source>
</evidence>
<dbReference type="FunFam" id="3.20.180.20:FF:000001">
    <property type="entry name" value="Dynein axonemal heavy chain 5"/>
    <property type="match status" value="1"/>
</dbReference>
<dbReference type="Gene3D" id="3.20.180.20">
    <property type="entry name" value="Dynein heavy chain, N-terminal domain 2"/>
    <property type="match status" value="1"/>
</dbReference>
<dbReference type="FunFam" id="1.20.58.1120:FF:000001">
    <property type="entry name" value="dynein heavy chain 2, axonemal"/>
    <property type="match status" value="1"/>
</dbReference>
<dbReference type="FunFam" id="1.10.8.720:FF:000001">
    <property type="entry name" value="dynein heavy chain 7, axonemal"/>
    <property type="match status" value="1"/>
</dbReference>
<dbReference type="InterPro" id="IPR024317">
    <property type="entry name" value="Dynein_heavy_chain_D4_dom"/>
</dbReference>
<dbReference type="Proteomes" id="UP000515908">
    <property type="component" value="Chromosome 03"/>
</dbReference>
<dbReference type="FunFam" id="1.20.920.20:FF:000001">
    <property type="entry name" value="dynein heavy chain 2, axonemal"/>
    <property type="match status" value="1"/>
</dbReference>
<dbReference type="Pfam" id="PF17857">
    <property type="entry name" value="AAA_lid_1"/>
    <property type="match status" value="1"/>
</dbReference>
<dbReference type="InterPro" id="IPR013602">
    <property type="entry name" value="Dynein_heavy_linker"/>
</dbReference>
<dbReference type="GO" id="GO:0005524">
    <property type="term" value="F:ATP binding"/>
    <property type="evidence" value="ECO:0007669"/>
    <property type="project" value="UniProtKB-KW"/>
</dbReference>
<dbReference type="Gene3D" id="1.10.287.2620">
    <property type="match status" value="1"/>
</dbReference>
<evidence type="ECO:0000256" key="3">
    <source>
        <dbReference type="ARBA" id="ARBA00008887"/>
    </source>
</evidence>
<feature type="coiled-coil region" evidence="16">
    <location>
        <begin position="2938"/>
        <end position="3007"/>
    </location>
</feature>
<dbReference type="Pfam" id="PF08393">
    <property type="entry name" value="DHC_N2"/>
    <property type="match status" value="1"/>
</dbReference>
<dbReference type="Gene3D" id="1.20.140.100">
    <property type="entry name" value="Dynein heavy chain, N-terminal domain 2"/>
    <property type="match status" value="1"/>
</dbReference>
<dbReference type="GO" id="GO:0031514">
    <property type="term" value="C:motile cilium"/>
    <property type="evidence" value="ECO:0007669"/>
    <property type="project" value="UniProtKB-SubCell"/>
</dbReference>
<dbReference type="InterPro" id="IPR026983">
    <property type="entry name" value="DHC"/>
</dbReference>
<feature type="domain" description="Dynein heavy chain 3 AAA+ lid" evidence="25">
    <location>
        <begin position="2293"/>
        <end position="2382"/>
    </location>
</feature>
<keyword evidence="14" id="KW-0206">Cytoskeleton</keyword>
<evidence type="ECO:0000259" key="18">
    <source>
        <dbReference type="Pfam" id="PF03028"/>
    </source>
</evidence>
<dbReference type="GO" id="GO:0008017">
    <property type="term" value="F:microtubule binding"/>
    <property type="evidence" value="ECO:0007669"/>
    <property type="project" value="UniProtKB-ARBA"/>
</dbReference>
<dbReference type="GO" id="GO:0008569">
    <property type="term" value="F:minus-end-directed microtubule motor activity"/>
    <property type="evidence" value="ECO:0007669"/>
    <property type="project" value="InterPro"/>
</dbReference>
<dbReference type="InterPro" id="IPR042222">
    <property type="entry name" value="Dynein_2_N"/>
</dbReference>
<dbReference type="FunFam" id="3.10.490.20:FF:000001">
    <property type="entry name" value="dynein heavy chain 7, axonemal"/>
    <property type="match status" value="1"/>
</dbReference>
<feature type="compositionally biased region" description="Polar residues" evidence="17">
    <location>
        <begin position="55"/>
        <end position="72"/>
    </location>
</feature>
<dbReference type="InterPro" id="IPR042228">
    <property type="entry name" value="Dynein_linker_3"/>
</dbReference>
<dbReference type="Gene3D" id="1.10.8.1220">
    <property type="match status" value="1"/>
</dbReference>
<dbReference type="InterPro" id="IPR041658">
    <property type="entry name" value="AAA_lid_11"/>
</dbReference>
<keyword evidence="11 16" id="KW-0175">Coiled coil</keyword>
<evidence type="ECO:0000259" key="21">
    <source>
        <dbReference type="Pfam" id="PF12777"/>
    </source>
</evidence>
<evidence type="ECO:0000256" key="10">
    <source>
        <dbReference type="ARBA" id="ARBA00023017"/>
    </source>
</evidence>
<dbReference type="Gene3D" id="6.10.140.1060">
    <property type="match status" value="1"/>
</dbReference>
<dbReference type="Gene3D" id="1.20.58.1120">
    <property type="match status" value="1"/>
</dbReference>
<dbReference type="GO" id="GO:0036159">
    <property type="term" value="P:inner dynein arm assembly"/>
    <property type="evidence" value="ECO:0007669"/>
    <property type="project" value="UniProtKB-ARBA"/>
</dbReference>
<evidence type="ECO:0000259" key="24">
    <source>
        <dbReference type="Pfam" id="PF17852"/>
    </source>
</evidence>
<dbReference type="Gene3D" id="3.10.490.20">
    <property type="match status" value="1"/>
</dbReference>
<evidence type="ECO:0000259" key="27">
    <source>
        <dbReference type="Pfam" id="PF18199"/>
    </source>
</evidence>
<evidence type="ECO:0000256" key="1">
    <source>
        <dbReference type="ARBA" id="ARBA00004230"/>
    </source>
</evidence>
<keyword evidence="4" id="KW-0963">Cytoplasm</keyword>
<dbReference type="Pfam" id="PF12775">
    <property type="entry name" value="AAA_7"/>
    <property type="match status" value="1"/>
</dbReference>
<dbReference type="GO" id="GO:0036156">
    <property type="term" value="C:inner dynein arm"/>
    <property type="evidence" value="ECO:0007669"/>
    <property type="project" value="UniProtKB-ARBA"/>
</dbReference>
<comment type="similarity">
    <text evidence="3">Belongs to the dynein heavy chain family.</text>
</comment>
<dbReference type="FunFam" id="1.10.287.2620:FF:000002">
    <property type="entry name" value="Dynein heavy chain 2, axonemal"/>
    <property type="match status" value="1"/>
</dbReference>
<keyword evidence="5" id="KW-0493">Microtubule</keyword>
<keyword evidence="29" id="KW-1185">Reference proteome</keyword>
<dbReference type="SUPFAM" id="SSF52540">
    <property type="entry name" value="P-loop containing nucleoside triphosphate hydrolases"/>
    <property type="match status" value="4"/>
</dbReference>
<evidence type="ECO:0000256" key="2">
    <source>
        <dbReference type="ARBA" id="ARBA00004430"/>
    </source>
</evidence>
<dbReference type="Pfam" id="PF12774">
    <property type="entry name" value="AAA_6"/>
    <property type="match status" value="1"/>
</dbReference>
<dbReference type="Pfam" id="PF17852">
    <property type="entry name" value="Dynein_AAA_lid"/>
    <property type="match status" value="1"/>
</dbReference>
<evidence type="ECO:0000256" key="12">
    <source>
        <dbReference type="ARBA" id="ARBA00023069"/>
    </source>
</evidence>
<organism evidence="28 29">
    <name type="scientific">Angomonas deanei</name>
    <dbReference type="NCBI Taxonomy" id="59799"/>
    <lineage>
        <taxon>Eukaryota</taxon>
        <taxon>Discoba</taxon>
        <taxon>Euglenozoa</taxon>
        <taxon>Kinetoplastea</taxon>
        <taxon>Metakinetoplastina</taxon>
        <taxon>Trypanosomatida</taxon>
        <taxon>Trypanosomatidae</taxon>
        <taxon>Strigomonadinae</taxon>
        <taxon>Angomonas</taxon>
    </lineage>
</organism>
<dbReference type="InterPro" id="IPR035706">
    <property type="entry name" value="AAA_9"/>
</dbReference>
<dbReference type="Pfam" id="PF03028">
    <property type="entry name" value="Dynein_heavy"/>
    <property type="match status" value="1"/>
</dbReference>
<keyword evidence="10" id="KW-0243">Dynein</keyword>
<dbReference type="FunFam" id="3.40.50.300:FF:000044">
    <property type="entry name" value="Dynein heavy chain 5, axonemal"/>
    <property type="match status" value="1"/>
</dbReference>
<keyword evidence="15" id="KW-0966">Cell projection</keyword>
<feature type="domain" description="Dynein heavy chain region D6 P-loop" evidence="18">
    <location>
        <begin position="3555"/>
        <end position="3667"/>
    </location>
</feature>
<evidence type="ECO:0000259" key="26">
    <source>
        <dbReference type="Pfam" id="PF18198"/>
    </source>
</evidence>
<evidence type="ECO:0000256" key="5">
    <source>
        <dbReference type="ARBA" id="ARBA00022701"/>
    </source>
</evidence>
<evidence type="ECO:0000256" key="17">
    <source>
        <dbReference type="SAM" id="MobiDB-lite"/>
    </source>
</evidence>
<feature type="domain" description="Dynein heavy chain linker" evidence="19">
    <location>
        <begin position="915"/>
        <end position="1321"/>
    </location>
</feature>
<evidence type="ECO:0000256" key="13">
    <source>
        <dbReference type="ARBA" id="ARBA00023175"/>
    </source>
</evidence>
<feature type="coiled-coil region" evidence="16">
    <location>
        <begin position="2755"/>
        <end position="2814"/>
    </location>
</feature>
<dbReference type="Gene3D" id="1.20.920.30">
    <property type="match status" value="1"/>
</dbReference>
<dbReference type="GO" id="GO:0005874">
    <property type="term" value="C:microtubule"/>
    <property type="evidence" value="ECO:0007669"/>
    <property type="project" value="UniProtKB-KW"/>
</dbReference>
<dbReference type="InterPro" id="IPR042219">
    <property type="entry name" value="AAA_lid_11_sf"/>
</dbReference>
<feature type="region of interest" description="Disordered" evidence="17">
    <location>
        <begin position="1"/>
        <end position="72"/>
    </location>
</feature>
<comment type="subcellular location">
    <subcellularLocation>
        <location evidence="1">Cell projection</location>
        <location evidence="1">Cilium</location>
        <location evidence="1">Flagellum</location>
    </subcellularLocation>
    <subcellularLocation>
        <location evidence="2">Cytoplasm</location>
        <location evidence="2">Cytoskeleton</location>
        <location evidence="2">Cilium axoneme</location>
    </subcellularLocation>
</comment>
<dbReference type="InterPro" id="IPR004273">
    <property type="entry name" value="Dynein_heavy_D6_P-loop"/>
</dbReference>
<dbReference type="InterPro" id="IPR041228">
    <property type="entry name" value="Dynein_C"/>
</dbReference>
<dbReference type="Gene3D" id="1.20.920.20">
    <property type="match status" value="1"/>
</dbReference>
<evidence type="ECO:0000256" key="8">
    <source>
        <dbReference type="ARBA" id="ARBA00022840"/>
    </source>
</evidence>